<protein>
    <recommendedName>
        <fullName evidence="2">Retrotransposon gag domain-containing protein</fullName>
    </recommendedName>
</protein>
<dbReference type="EMBL" id="NBNE01002298">
    <property type="protein sequence ID" value="OWZ10876.1"/>
    <property type="molecule type" value="Genomic_DNA"/>
</dbReference>
<evidence type="ECO:0000259" key="2">
    <source>
        <dbReference type="Pfam" id="PF03732"/>
    </source>
</evidence>
<name>A0A225VZK8_9STRA</name>
<evidence type="ECO:0000313" key="3">
    <source>
        <dbReference type="EMBL" id="OWZ10876.1"/>
    </source>
</evidence>
<dbReference type="AlphaFoldDB" id="A0A225VZK8"/>
<comment type="caution">
    <text evidence="3">The sequence shown here is derived from an EMBL/GenBank/DDBJ whole genome shotgun (WGS) entry which is preliminary data.</text>
</comment>
<reference evidence="4" key="1">
    <citation type="submission" date="2017-03" db="EMBL/GenBank/DDBJ databases">
        <title>Phytopthora megakarya and P. palmivora, two closely related causual agents of cacao black pod achieved similar genome size and gene model numbers by different mechanisms.</title>
        <authorList>
            <person name="Ali S."/>
            <person name="Shao J."/>
            <person name="Larry D.J."/>
            <person name="Kronmiller B."/>
            <person name="Shen D."/>
            <person name="Strem M.D."/>
            <person name="Melnick R.L."/>
            <person name="Guiltinan M.J."/>
            <person name="Tyler B.M."/>
            <person name="Meinhardt L.W."/>
            <person name="Bailey B.A."/>
        </authorList>
    </citation>
    <scope>NUCLEOTIDE SEQUENCE [LARGE SCALE GENOMIC DNA]</scope>
    <source>
        <strain evidence="4">zdho120</strain>
    </source>
</reference>
<evidence type="ECO:0000256" key="1">
    <source>
        <dbReference type="SAM" id="MobiDB-lite"/>
    </source>
</evidence>
<sequence>MEMPTPNMTTFAAESDASSSREPKLRKMDVKPLNLWEILMLNSFIFQFESYFRQKGYDLLRHDEFLYLELNQCVQKNALVWYERYMTDEATTKLWSAMKLEMLVEFMEPNFEEKVRNRLLTIKQTGGYIGYVVKFRELNGIVQIDDGTAMNLFLKGLSDMERKREILREKPNDLKSAI</sequence>
<dbReference type="InterPro" id="IPR005162">
    <property type="entry name" value="Retrotrans_gag_dom"/>
</dbReference>
<dbReference type="Proteomes" id="UP000198211">
    <property type="component" value="Unassembled WGS sequence"/>
</dbReference>
<accession>A0A225VZK8</accession>
<proteinExistence type="predicted"/>
<keyword evidence="4" id="KW-1185">Reference proteome</keyword>
<dbReference type="Pfam" id="PF03732">
    <property type="entry name" value="Retrotrans_gag"/>
    <property type="match status" value="1"/>
</dbReference>
<feature type="domain" description="Retrotransposon gag" evidence="2">
    <location>
        <begin position="74"/>
        <end position="158"/>
    </location>
</feature>
<dbReference type="OrthoDB" id="126547at2759"/>
<feature type="region of interest" description="Disordered" evidence="1">
    <location>
        <begin position="1"/>
        <end position="23"/>
    </location>
</feature>
<gene>
    <name evidence="3" type="ORF">PHMEG_00016188</name>
</gene>
<feature type="compositionally biased region" description="Polar residues" evidence="1">
    <location>
        <begin position="1"/>
        <end position="18"/>
    </location>
</feature>
<organism evidence="3 4">
    <name type="scientific">Phytophthora megakarya</name>
    <dbReference type="NCBI Taxonomy" id="4795"/>
    <lineage>
        <taxon>Eukaryota</taxon>
        <taxon>Sar</taxon>
        <taxon>Stramenopiles</taxon>
        <taxon>Oomycota</taxon>
        <taxon>Peronosporomycetes</taxon>
        <taxon>Peronosporales</taxon>
        <taxon>Peronosporaceae</taxon>
        <taxon>Phytophthora</taxon>
    </lineage>
</organism>
<evidence type="ECO:0000313" key="4">
    <source>
        <dbReference type="Proteomes" id="UP000198211"/>
    </source>
</evidence>